<evidence type="ECO:0000313" key="9">
    <source>
        <dbReference type="Proteomes" id="UP000574210"/>
    </source>
</evidence>
<keyword evidence="4" id="KW-0325">Glycoprotein</keyword>
<dbReference type="PANTHER" id="PTHR12080">
    <property type="entry name" value="SIGNALING LYMPHOCYTIC ACTIVATION MOLECULE"/>
    <property type="match status" value="1"/>
</dbReference>
<evidence type="ECO:0000256" key="2">
    <source>
        <dbReference type="ARBA" id="ARBA00022729"/>
    </source>
</evidence>
<comment type="caution">
    <text evidence="8">The sequence shown here is derived from an EMBL/GenBank/DDBJ whole genome shotgun (WGS) entry which is preliminary data.</text>
</comment>
<feature type="region of interest" description="Disordered" evidence="5">
    <location>
        <begin position="289"/>
        <end position="308"/>
    </location>
</feature>
<organism evidence="8 9">
    <name type="scientific">Rhodinocichla rosea</name>
    <dbReference type="NCBI Taxonomy" id="58203"/>
    <lineage>
        <taxon>Eukaryota</taxon>
        <taxon>Metazoa</taxon>
        <taxon>Chordata</taxon>
        <taxon>Craniata</taxon>
        <taxon>Vertebrata</taxon>
        <taxon>Euteleostomi</taxon>
        <taxon>Archelosauria</taxon>
        <taxon>Archosauria</taxon>
        <taxon>Dinosauria</taxon>
        <taxon>Saurischia</taxon>
        <taxon>Theropoda</taxon>
        <taxon>Coelurosauria</taxon>
        <taxon>Aves</taxon>
        <taxon>Neognathae</taxon>
        <taxon>Neoaves</taxon>
        <taxon>Telluraves</taxon>
        <taxon>Australaves</taxon>
        <taxon>Passeriformes</taxon>
        <taxon>Thraupidae</taxon>
        <taxon>Rhodinocichla</taxon>
    </lineage>
</organism>
<evidence type="ECO:0000259" key="7">
    <source>
        <dbReference type="PROSITE" id="PS50835"/>
    </source>
</evidence>
<evidence type="ECO:0000256" key="5">
    <source>
        <dbReference type="SAM" id="MobiDB-lite"/>
    </source>
</evidence>
<dbReference type="PANTHER" id="PTHR12080:SF55">
    <property type="entry name" value="LYMPHOCYTE FUNCTION-ASSOCIATED ANTIGEN 3"/>
    <property type="match status" value="1"/>
</dbReference>
<keyword evidence="3 6" id="KW-0472">Membrane</keyword>
<evidence type="ECO:0000256" key="6">
    <source>
        <dbReference type="SAM" id="Phobius"/>
    </source>
</evidence>
<feature type="non-terminal residue" evidence="8">
    <location>
        <position position="308"/>
    </location>
</feature>
<dbReference type="PROSITE" id="PS50835">
    <property type="entry name" value="IG_LIKE"/>
    <property type="match status" value="1"/>
</dbReference>
<protein>
    <submittedName>
        <fullName evidence="8">SLAF5 protein</fullName>
    </submittedName>
</protein>
<keyword evidence="2" id="KW-0732">Signal</keyword>
<dbReference type="SMART" id="SM00409">
    <property type="entry name" value="IG"/>
    <property type="match status" value="1"/>
</dbReference>
<dbReference type="Gene3D" id="2.60.40.10">
    <property type="entry name" value="Immunoglobulins"/>
    <property type="match status" value="2"/>
</dbReference>
<dbReference type="InterPro" id="IPR013783">
    <property type="entry name" value="Ig-like_fold"/>
</dbReference>
<keyword evidence="9" id="KW-1185">Reference proteome</keyword>
<proteinExistence type="predicted"/>
<feature type="non-terminal residue" evidence="8">
    <location>
        <position position="1"/>
    </location>
</feature>
<keyword evidence="6" id="KW-0812">Transmembrane</keyword>
<dbReference type="EMBL" id="VWYZ01000592">
    <property type="protein sequence ID" value="NXF26530.1"/>
    <property type="molecule type" value="Genomic_DNA"/>
</dbReference>
<dbReference type="InterPro" id="IPR007110">
    <property type="entry name" value="Ig-like_dom"/>
</dbReference>
<dbReference type="InterPro" id="IPR015631">
    <property type="entry name" value="CD2/SLAM_rcpt"/>
</dbReference>
<feature type="transmembrane region" description="Helical" evidence="6">
    <location>
        <begin position="203"/>
        <end position="225"/>
    </location>
</feature>
<dbReference type="InterPro" id="IPR003599">
    <property type="entry name" value="Ig_sub"/>
</dbReference>
<keyword evidence="6" id="KW-1133">Transmembrane helix</keyword>
<feature type="domain" description="Ig-like" evidence="7">
    <location>
        <begin position="107"/>
        <end position="182"/>
    </location>
</feature>
<evidence type="ECO:0000256" key="4">
    <source>
        <dbReference type="ARBA" id="ARBA00023180"/>
    </source>
</evidence>
<reference evidence="8 9" key="1">
    <citation type="submission" date="2019-09" db="EMBL/GenBank/DDBJ databases">
        <title>Bird 10,000 Genomes (B10K) Project - Family phase.</title>
        <authorList>
            <person name="Zhang G."/>
        </authorList>
    </citation>
    <scope>NUCLEOTIDE SEQUENCE [LARGE SCALE GENOMIC DNA]</scope>
    <source>
        <strain evidence="8">B10K-CU-031-12</strain>
        <tissue evidence="8">Muscle</tissue>
    </source>
</reference>
<dbReference type="GO" id="GO:0016020">
    <property type="term" value="C:membrane"/>
    <property type="evidence" value="ECO:0007669"/>
    <property type="project" value="UniProtKB-SubCell"/>
</dbReference>
<evidence type="ECO:0000256" key="3">
    <source>
        <dbReference type="ARBA" id="ARBA00023136"/>
    </source>
</evidence>
<dbReference type="Proteomes" id="UP000574210">
    <property type="component" value="Unassembled WGS sequence"/>
</dbReference>
<dbReference type="AlphaFoldDB" id="A0A7K8SB68"/>
<evidence type="ECO:0000256" key="1">
    <source>
        <dbReference type="ARBA" id="ARBA00004370"/>
    </source>
</evidence>
<sequence length="308" mass="32739">LSPASASDPEEVIGAVGGSVTFRTQNTDENGAFWFFGNEAILSVAFEDPPRPLFSEKKFKNRFAVSEKGRALIISELRLEDAGTYSVKIDEEKSTFTLQVFRELAEPTVTCEAQNCSDGSCSSSLRCSVPGAGLGNVSYTWRVGDHTWDGSSVVLLVNESSQHEPEPLTCTAWNPISSRNVTVTIPGELCAGSLSSSQVGVRAGVGVIAGIFVAVLLLIFLVVLWKSKGWTKFRLSQSKPEDPVAGATNDYTTVYAEVGPSQQRVPDGTKAKPAEGGPSSTIYSLVKRPEQVDGGTAGNAPTTGLELV</sequence>
<comment type="subcellular location">
    <subcellularLocation>
        <location evidence="1">Membrane</location>
    </subcellularLocation>
</comment>
<feature type="region of interest" description="Disordered" evidence="5">
    <location>
        <begin position="260"/>
        <end position="283"/>
    </location>
</feature>
<dbReference type="InterPro" id="IPR036179">
    <property type="entry name" value="Ig-like_dom_sf"/>
</dbReference>
<gene>
    <name evidence="8" type="primary">Cd84</name>
    <name evidence="8" type="ORF">RHOROS_R15691</name>
</gene>
<dbReference type="SUPFAM" id="SSF48726">
    <property type="entry name" value="Immunoglobulin"/>
    <property type="match status" value="2"/>
</dbReference>
<name>A0A7K8SB68_9PASS</name>
<evidence type="ECO:0000313" key="8">
    <source>
        <dbReference type="EMBL" id="NXF26530.1"/>
    </source>
</evidence>
<accession>A0A7K8SB68</accession>